<dbReference type="InterPro" id="IPR050113">
    <property type="entry name" value="Ub_conjugating_enzyme"/>
</dbReference>
<accession>F1S816</accession>
<dbReference type="PROSITE" id="PS00183">
    <property type="entry name" value="UBC_1"/>
    <property type="match status" value="1"/>
</dbReference>
<dbReference type="Gene3D" id="3.10.110.10">
    <property type="entry name" value="Ubiquitin Conjugating Enzyme"/>
    <property type="match status" value="1"/>
</dbReference>
<dbReference type="eggNOG" id="KOG0419">
    <property type="taxonomic scope" value="Eukaryota"/>
</dbReference>
<dbReference type="PANTHER" id="PTHR24067">
    <property type="entry name" value="UBIQUITIN-CONJUGATING ENZYME E2"/>
    <property type="match status" value="1"/>
</dbReference>
<evidence type="ECO:0000256" key="14">
    <source>
        <dbReference type="SAM" id="MobiDB-lite"/>
    </source>
</evidence>
<dbReference type="CDD" id="cd23806">
    <property type="entry name" value="UBCc_UBE2U"/>
    <property type="match status" value="1"/>
</dbReference>
<evidence type="ECO:0000256" key="2">
    <source>
        <dbReference type="ARBA" id="ARBA00022741"/>
    </source>
</evidence>
<evidence type="ECO:0000313" key="17">
    <source>
        <dbReference type="Proteomes" id="UP000008227"/>
    </source>
</evidence>
<reference evidence="17" key="1">
    <citation type="submission" date="2009-11" db="EMBL/GenBank/DDBJ databases">
        <authorList>
            <consortium name="Porcine genome sequencing project"/>
        </authorList>
    </citation>
    <scope>NUCLEOTIDE SEQUENCE [LARGE SCALE GENOMIC DNA]</scope>
    <source>
        <strain evidence="17">Duroc</strain>
    </source>
</reference>
<comment type="pathway">
    <text evidence="6">Protein modification.</text>
</comment>
<protein>
    <recommendedName>
        <fullName evidence="8">Ubiquitin-conjugating enzyme E2 U</fullName>
    </recommendedName>
    <alternativeName>
        <fullName evidence="9">E2 ubiquitin-conjugating enzyme U</fullName>
    </alternativeName>
    <alternativeName>
        <fullName evidence="11">Ubiquitin carrier protein U</fullName>
    </alternativeName>
    <alternativeName>
        <fullName evidence="10">Ubiquitin-protein ligase U</fullName>
    </alternativeName>
</protein>
<dbReference type="InterPro" id="IPR000608">
    <property type="entry name" value="UBC"/>
</dbReference>
<proteinExistence type="inferred from homology"/>
<dbReference type="Pfam" id="PF00179">
    <property type="entry name" value="UQ_con"/>
    <property type="match status" value="1"/>
</dbReference>
<dbReference type="InterPro" id="IPR023313">
    <property type="entry name" value="UBQ-conjugating_AS"/>
</dbReference>
<evidence type="ECO:0000256" key="12">
    <source>
        <dbReference type="PROSITE-ProRule" id="PRU10133"/>
    </source>
</evidence>
<evidence type="ECO:0000256" key="1">
    <source>
        <dbReference type="ARBA" id="ARBA00022679"/>
    </source>
</evidence>
<comment type="similarity">
    <text evidence="13">Belongs to the ubiquitin-conjugating enzyme family.</text>
</comment>
<dbReference type="Proteomes" id="UP000008227">
    <property type="component" value="Chromosome 6"/>
</dbReference>
<organism evidence="16 17">
    <name type="scientific">Sus scrofa</name>
    <name type="common">Pig</name>
    <dbReference type="NCBI Taxonomy" id="9823"/>
    <lineage>
        <taxon>Eukaryota</taxon>
        <taxon>Metazoa</taxon>
        <taxon>Chordata</taxon>
        <taxon>Craniata</taxon>
        <taxon>Vertebrata</taxon>
        <taxon>Euteleostomi</taxon>
        <taxon>Mammalia</taxon>
        <taxon>Eutheria</taxon>
        <taxon>Laurasiatheria</taxon>
        <taxon>Artiodactyla</taxon>
        <taxon>Suina</taxon>
        <taxon>Suidae</taxon>
        <taxon>Sus</taxon>
    </lineage>
</organism>
<reference evidence="16" key="3">
    <citation type="submission" date="2025-08" db="UniProtKB">
        <authorList>
            <consortium name="Ensembl"/>
        </authorList>
    </citation>
    <scope>IDENTIFICATION</scope>
</reference>
<dbReference type="Bgee" id="ENSSSCG00000003810">
    <property type="expression patterns" value="Expressed in testis and 11 other cell types or tissues"/>
</dbReference>
<dbReference type="Ensembl" id="ENSSSCT00000004217.5">
    <property type="protein sequence ID" value="ENSSSCP00000004122.5"/>
    <property type="gene ID" value="ENSSSCG00000004829.5"/>
</dbReference>
<evidence type="ECO:0000256" key="6">
    <source>
        <dbReference type="ARBA" id="ARBA00043952"/>
    </source>
</evidence>
<comment type="function">
    <text evidence="7">Catalyzes the covalent attachment of ubiquitin to other proteins.</text>
</comment>
<keyword evidence="3 13" id="KW-0833">Ubl conjugation pathway</keyword>
<dbReference type="FunFam" id="3.10.110.10:FF:000067">
    <property type="entry name" value="ubiquitin-conjugating enzyme E2 U isoform X1"/>
    <property type="match status" value="1"/>
</dbReference>
<dbReference type="HOGENOM" id="CLU_076373_0_0_1"/>
<evidence type="ECO:0000259" key="15">
    <source>
        <dbReference type="PROSITE" id="PS50127"/>
    </source>
</evidence>
<evidence type="ECO:0000256" key="5">
    <source>
        <dbReference type="ARBA" id="ARBA00022843"/>
    </source>
</evidence>
<dbReference type="AlphaFoldDB" id="F1S816"/>
<evidence type="ECO:0000256" key="4">
    <source>
        <dbReference type="ARBA" id="ARBA00022840"/>
    </source>
</evidence>
<evidence type="ECO:0000313" key="16">
    <source>
        <dbReference type="Ensembl" id="ENSSSCP00000004122.5"/>
    </source>
</evidence>
<dbReference type="GO" id="GO:0005524">
    <property type="term" value="F:ATP binding"/>
    <property type="evidence" value="ECO:0007669"/>
    <property type="project" value="UniProtKB-UniRule"/>
</dbReference>
<evidence type="ECO:0000256" key="3">
    <source>
        <dbReference type="ARBA" id="ARBA00022786"/>
    </source>
</evidence>
<dbReference type="PROSITE" id="PS50127">
    <property type="entry name" value="UBC_2"/>
    <property type="match status" value="1"/>
</dbReference>
<feature type="compositionally biased region" description="Polar residues" evidence="14">
    <location>
        <begin position="246"/>
        <end position="272"/>
    </location>
</feature>
<dbReference type="InterPro" id="IPR016135">
    <property type="entry name" value="UBQ-conjugating_enzyme/RWD"/>
</dbReference>
<evidence type="ECO:0000256" key="7">
    <source>
        <dbReference type="ARBA" id="ARBA00053619"/>
    </source>
</evidence>
<gene>
    <name evidence="18" type="primary">UBE2U</name>
    <name evidence="16" type="synonym">CACHD1</name>
</gene>
<reference evidence="16" key="2">
    <citation type="journal article" date="2020" name="Gigascience">
        <title>An improved pig reference genome sequence to enable pig genetics and genomics research.</title>
        <authorList>
            <person name="Warr A."/>
            <person name="Affara N."/>
            <person name="Aken B."/>
            <person name="Beiki H."/>
            <person name="Bickhart D.M."/>
            <person name="Billis K."/>
            <person name="Chow W."/>
            <person name="Eory L."/>
            <person name="Finlayson H.A."/>
            <person name="Flicek P."/>
            <person name="Giron C.G."/>
            <person name="Griffin D.K."/>
            <person name="Hall R."/>
            <person name="Hannum G."/>
            <person name="Hourlier T."/>
            <person name="Howe K."/>
            <person name="Hume D.A."/>
            <person name="Izuogu O."/>
            <person name="Kim K."/>
            <person name="Koren S."/>
            <person name="Liu H."/>
            <person name="Manchanda N."/>
            <person name="Martin F.J."/>
            <person name="Nonneman D.J."/>
            <person name="O'Connor R.E."/>
            <person name="Phillippy A.M."/>
            <person name="Rohrer G.A."/>
            <person name="Rosen B.D."/>
            <person name="Rund L.A."/>
            <person name="Sargent C.A."/>
            <person name="Schook L.B."/>
            <person name="Schroeder S.G."/>
            <person name="Schwartz A.S."/>
            <person name="Skinner B.M."/>
            <person name="Talbot R."/>
            <person name="Tseng E."/>
            <person name="Tuggle C.K."/>
            <person name="Watson M."/>
            <person name="Smith T.P.L."/>
            <person name="Archibald A.L."/>
        </authorList>
    </citation>
    <scope>NUCLEOTIDE SEQUENCE [LARGE SCALE GENOMIC DNA]</scope>
    <source>
        <strain evidence="16">Duroc</strain>
    </source>
</reference>
<dbReference type="GeneTree" id="ENSGT00940000157568"/>
<dbReference type="VGNC" id="VGNC:96770">
    <property type="gene designation" value="UBE2U"/>
</dbReference>
<evidence type="ECO:0000256" key="11">
    <source>
        <dbReference type="ARBA" id="ARBA00082135"/>
    </source>
</evidence>
<dbReference type="SMART" id="SM00212">
    <property type="entry name" value="UBCc"/>
    <property type="match status" value="1"/>
</dbReference>
<name>F1S816_PIG</name>
<feature type="active site" description="Glycyl thioester intermediate" evidence="12">
    <location>
        <position position="89"/>
    </location>
</feature>
<dbReference type="SUPFAM" id="SSF54495">
    <property type="entry name" value="UBC-like"/>
    <property type="match status" value="1"/>
</dbReference>
<evidence type="ECO:0000313" key="18">
    <source>
        <dbReference type="VGNC" id="VGNC:96770"/>
    </source>
</evidence>
<feature type="domain" description="UBC core" evidence="15">
    <location>
        <begin position="4"/>
        <end position="153"/>
    </location>
</feature>
<keyword evidence="5" id="KW-0832">Ubl conjugation</keyword>
<sequence>MYSRAYILLQRDFQELKRNNYKGINAFPISEDLLEWEVDIKGLQNTIWQGSFFQLTISFTSEYNFVPPVVRFRTIPFHPNVDPYTGRPCIDFLDNPRKWNRNYTLSSILLTLQVMLSNPVLENPVNLEAAQILMKDETLYRLIILRLSRQALKLNNDSSESHKEPDKLIRSIKSVSFNDYFKTWSEIATSKATECYRTPLLDDPDFIGEYYKWKKNEIRHPKEWHLKYATALARIARENKRPHKSNYPTERSYLCTTPIPTSPDSQTETDTVTGADKTKERWKRKVLPDDVSVNEPWEEEVEDLVAWTNTLDTDALED</sequence>
<keyword evidence="17" id="KW-1185">Reference proteome</keyword>
<evidence type="ECO:0000256" key="13">
    <source>
        <dbReference type="RuleBase" id="RU362109"/>
    </source>
</evidence>
<reference evidence="16" key="4">
    <citation type="submission" date="2025-09" db="UniProtKB">
        <authorList>
            <consortium name="Ensembl"/>
        </authorList>
    </citation>
    <scope>IDENTIFICATION</scope>
</reference>
<evidence type="ECO:0000256" key="10">
    <source>
        <dbReference type="ARBA" id="ARBA00077510"/>
    </source>
</evidence>
<evidence type="ECO:0000256" key="9">
    <source>
        <dbReference type="ARBA" id="ARBA00076315"/>
    </source>
</evidence>
<keyword evidence="1" id="KW-0808">Transferase</keyword>
<dbReference type="ExpressionAtlas" id="F1S816">
    <property type="expression patterns" value="baseline"/>
</dbReference>
<keyword evidence="2 13" id="KW-0547">Nucleotide-binding</keyword>
<evidence type="ECO:0000256" key="8">
    <source>
        <dbReference type="ARBA" id="ARBA00072443"/>
    </source>
</evidence>
<keyword evidence="4 13" id="KW-0067">ATP-binding</keyword>
<dbReference type="GO" id="GO:0016740">
    <property type="term" value="F:transferase activity"/>
    <property type="evidence" value="ECO:0007669"/>
    <property type="project" value="UniProtKB-KW"/>
</dbReference>
<feature type="region of interest" description="Disordered" evidence="14">
    <location>
        <begin position="242"/>
        <end position="281"/>
    </location>
</feature>